<dbReference type="KEGG" id="act:ACLA_075950"/>
<dbReference type="Proteomes" id="UP000006701">
    <property type="component" value="Unassembled WGS sequence"/>
</dbReference>
<gene>
    <name evidence="1" type="ORF">ACLA_075950</name>
</gene>
<reference evidence="1 2" key="1">
    <citation type="journal article" date="2008" name="PLoS Genet.">
        <title>Genomic islands in the pathogenic filamentous fungus Aspergillus fumigatus.</title>
        <authorList>
            <person name="Fedorova N.D."/>
            <person name="Khaldi N."/>
            <person name="Joardar V.S."/>
            <person name="Maiti R."/>
            <person name="Amedeo P."/>
            <person name="Anderson M.J."/>
            <person name="Crabtree J."/>
            <person name="Silva J.C."/>
            <person name="Badger J.H."/>
            <person name="Albarraq A."/>
            <person name="Angiuoli S."/>
            <person name="Bussey H."/>
            <person name="Bowyer P."/>
            <person name="Cotty P.J."/>
            <person name="Dyer P.S."/>
            <person name="Egan A."/>
            <person name="Galens K."/>
            <person name="Fraser-Liggett C.M."/>
            <person name="Haas B.J."/>
            <person name="Inman J.M."/>
            <person name="Kent R."/>
            <person name="Lemieux S."/>
            <person name="Malavazi I."/>
            <person name="Orvis J."/>
            <person name="Roemer T."/>
            <person name="Ronning C.M."/>
            <person name="Sundaram J.P."/>
            <person name="Sutton G."/>
            <person name="Turner G."/>
            <person name="Venter J.C."/>
            <person name="White O.R."/>
            <person name="Whitty B.R."/>
            <person name="Youngman P."/>
            <person name="Wolfe K.H."/>
            <person name="Goldman G.H."/>
            <person name="Wortman J.R."/>
            <person name="Jiang B."/>
            <person name="Denning D.W."/>
            <person name="Nierman W.C."/>
        </authorList>
    </citation>
    <scope>NUCLEOTIDE SEQUENCE [LARGE SCALE GENOMIC DNA]</scope>
    <source>
        <strain evidence="2">ATCC 1007 / CBS 513.65 / DSM 816 / NCTC 3887 / NRRL 1</strain>
    </source>
</reference>
<organism evidence="1 2">
    <name type="scientific">Aspergillus clavatus (strain ATCC 1007 / CBS 513.65 / DSM 816 / NCTC 3887 / NRRL 1 / QM 1276 / 107)</name>
    <dbReference type="NCBI Taxonomy" id="344612"/>
    <lineage>
        <taxon>Eukaryota</taxon>
        <taxon>Fungi</taxon>
        <taxon>Dikarya</taxon>
        <taxon>Ascomycota</taxon>
        <taxon>Pezizomycotina</taxon>
        <taxon>Eurotiomycetes</taxon>
        <taxon>Eurotiomycetidae</taxon>
        <taxon>Eurotiales</taxon>
        <taxon>Aspergillaceae</taxon>
        <taxon>Aspergillus</taxon>
        <taxon>Aspergillus subgen. Fumigati</taxon>
    </lineage>
</organism>
<dbReference type="OrthoDB" id="2426273at2759"/>
<dbReference type="OMA" id="GQINDNF"/>
<keyword evidence="2" id="KW-1185">Reference proteome</keyword>
<evidence type="ECO:0000313" key="2">
    <source>
        <dbReference type="Proteomes" id="UP000006701"/>
    </source>
</evidence>
<name>A1C834_ASPCL</name>
<dbReference type="VEuPathDB" id="FungiDB:ACLA_075950"/>
<evidence type="ECO:0000313" key="1">
    <source>
        <dbReference type="EMBL" id="EAW14555.1"/>
    </source>
</evidence>
<dbReference type="EMBL" id="DS027045">
    <property type="protein sequence ID" value="EAW14555.1"/>
    <property type="molecule type" value="Genomic_DNA"/>
</dbReference>
<dbReference type="GeneID" id="4707682"/>
<proteinExistence type="predicted"/>
<dbReference type="RefSeq" id="XP_001275981.1">
    <property type="nucleotide sequence ID" value="XM_001275980.1"/>
</dbReference>
<dbReference type="eggNOG" id="ENOG502SK6F">
    <property type="taxonomic scope" value="Eukaryota"/>
</dbReference>
<dbReference type="PANTHER" id="PTHR39596">
    <property type="match status" value="1"/>
</dbReference>
<dbReference type="PANTHER" id="PTHR39596:SF4">
    <property type="entry name" value="HET DOMAIN PROTEIN (AFU_ORTHOLOGUE AFUA_3G03140)-RELATED"/>
    <property type="match status" value="1"/>
</dbReference>
<dbReference type="HOGENOM" id="CLU_015641_1_0_1"/>
<accession>A1C834</accession>
<protein>
    <submittedName>
        <fullName evidence="1">HET domain protein</fullName>
    </submittedName>
</protein>
<dbReference type="AlphaFoldDB" id="A1C834"/>
<sequence>MIESSIQRSWTLSKAQVAAILDDVTYKPAENKSGLLPIEMRFMDFGETGEAGNYEKISMTKTNARIAQWCQEAYDLLDPEKADLDSHLERLDAAFSTLVTCCFQVHKKKLSRDEIVDKTCAFLARLPSYPPELQFDYESKNGQARLINPWPAQYLCTSSTDEAQSEEPQDGYKWASLRVLSRPSTSVIRIALYLTMDQSIAFALTSDYSDTIVRLLDAVTELYRSSTTEAAAQAWFVVQAFLWAAWQQTVMLQFGYDCARVLRIGYQFERHNYLISRLTPLAMPGRAVVERSRPSYMCKWAFELLRSDLSSVTQDFRKFFKTFEIHFGGRAARCNLVGGQGRQRVCDGKAPGNCQRFESEGVQIQSAHDVKCPGPTCSFLTWDEQSYKDITGARAVCPEKTDDKLIRYRPVTSETMAVSHVWSHGQGGRPETGFNICLHRRYTELARTLGCTSYWMDSPCVPTDSELRTEALGQINDNFSNSKVTLLVDRDIMEIDIHPLTLQAQEAILATLVVCDWNVRAWTLLEGLRGRVRLHLLCKDNRIISLKDVISSVVLQSDLSLISPCLAIQYYTPTHPEDAQFVPEEVVTKEQATCLLNHRHATKDRDVTMIWSLVCGSNKIVKTAEGFWKATVGQPVATGFLVSSAPRIKSQGLSWAPARPNLLPPTAGTPNEKPYPAYDGQNSVSGIITTEGLQAEWLVCPIRRSRALGMWFSLYTYADAENRLQAYYRIWNEGANSKMDMKSLFKLRSVIAPLFKKHRWVALLQPALRHRTSTGPVSPPRPFPYQGEFQGPLLVVVTSDDEEKWEWQFVHEWDTNYQLPEFSIKEILIV</sequence>